<dbReference type="EMBL" id="AP027151">
    <property type="protein sequence ID" value="BDV41995.1"/>
    <property type="molecule type" value="Genomic_DNA"/>
</dbReference>
<feature type="domain" description="Smr" evidence="2">
    <location>
        <begin position="143"/>
        <end position="225"/>
    </location>
</feature>
<dbReference type="SUPFAM" id="SSF160443">
    <property type="entry name" value="SMR domain-like"/>
    <property type="match status" value="1"/>
</dbReference>
<evidence type="ECO:0000259" key="2">
    <source>
        <dbReference type="PROSITE" id="PS50828"/>
    </source>
</evidence>
<dbReference type="InterPro" id="IPR036063">
    <property type="entry name" value="Smr_dom_sf"/>
</dbReference>
<accession>A0ABM8EHV1</accession>
<dbReference type="Proteomes" id="UP001317705">
    <property type="component" value="Chromosome"/>
</dbReference>
<reference evidence="3 4" key="1">
    <citation type="submission" date="2022-12" db="EMBL/GenBank/DDBJ databases">
        <title>Polyphasic characterization of Geotalea uranireducens NIT-SL11 newly isolated from a complex of sewage sludge and microbially reduced graphene oxide.</title>
        <authorList>
            <person name="Xie L."/>
            <person name="Yoshida N."/>
            <person name="Meng L."/>
        </authorList>
    </citation>
    <scope>NUCLEOTIDE SEQUENCE [LARGE SCALE GENOMIC DNA]</scope>
    <source>
        <strain evidence="3 4">NIT-SL11</strain>
    </source>
</reference>
<organism evidence="3 4">
    <name type="scientific">Geotalea uraniireducens</name>
    <dbReference type="NCBI Taxonomy" id="351604"/>
    <lineage>
        <taxon>Bacteria</taxon>
        <taxon>Pseudomonadati</taxon>
        <taxon>Thermodesulfobacteriota</taxon>
        <taxon>Desulfuromonadia</taxon>
        <taxon>Geobacterales</taxon>
        <taxon>Geobacteraceae</taxon>
        <taxon>Geotalea</taxon>
    </lineage>
</organism>
<feature type="compositionally biased region" description="Basic residues" evidence="1">
    <location>
        <begin position="1"/>
        <end position="10"/>
    </location>
</feature>
<sequence>MKKSAGSKKKKSEELANKPFSALKGVRANIDPPPEKPVAKPAPPPAIAAEPDETALFLRAVSDVRRLHSQPPKNQRKSGEVPVAAPEKDDADQRAFLDAVRQLKLDVTFADEFPEKGRSDSHGQAANRLRQLKKGTIRVDLELDLHGLTKDEALDSLARFIGGAYNRGQQAVLVITGKGNNSPGEPVLQGAVVSWLRDKGRGMVAEFAPAPRNMGGSGALVVFLKAREIQEL</sequence>
<dbReference type="SMART" id="SM00463">
    <property type="entry name" value="SMR"/>
    <property type="match status" value="1"/>
</dbReference>
<evidence type="ECO:0000313" key="4">
    <source>
        <dbReference type="Proteomes" id="UP001317705"/>
    </source>
</evidence>
<proteinExistence type="predicted"/>
<dbReference type="Gene3D" id="3.30.1370.110">
    <property type="match status" value="1"/>
</dbReference>
<name>A0ABM8EHV1_9BACT</name>
<dbReference type="Pfam" id="PF01713">
    <property type="entry name" value="Smr"/>
    <property type="match status" value="1"/>
</dbReference>
<dbReference type="PANTHER" id="PTHR35562:SF2">
    <property type="entry name" value="DNA ENDONUCLEASE SMRA-RELATED"/>
    <property type="match status" value="1"/>
</dbReference>
<dbReference type="PANTHER" id="PTHR35562">
    <property type="entry name" value="DNA ENDONUCLEASE SMRA-RELATED"/>
    <property type="match status" value="1"/>
</dbReference>
<evidence type="ECO:0000256" key="1">
    <source>
        <dbReference type="SAM" id="MobiDB-lite"/>
    </source>
</evidence>
<evidence type="ECO:0000313" key="3">
    <source>
        <dbReference type="EMBL" id="BDV41995.1"/>
    </source>
</evidence>
<keyword evidence="4" id="KW-1185">Reference proteome</keyword>
<protein>
    <submittedName>
        <fullName evidence="3">DNA mismatch repair protein MutS</fullName>
    </submittedName>
</protein>
<gene>
    <name evidence="3" type="ORF">GURASL_09180</name>
</gene>
<dbReference type="RefSeq" id="WP_282002175.1">
    <property type="nucleotide sequence ID" value="NZ_AP027151.1"/>
</dbReference>
<dbReference type="InterPro" id="IPR002625">
    <property type="entry name" value="Smr_dom"/>
</dbReference>
<feature type="region of interest" description="Disordered" evidence="1">
    <location>
        <begin position="1"/>
        <end position="90"/>
    </location>
</feature>
<dbReference type="PROSITE" id="PS50828">
    <property type="entry name" value="SMR"/>
    <property type="match status" value="1"/>
</dbReference>